<feature type="compositionally biased region" description="Low complexity" evidence="5">
    <location>
        <begin position="370"/>
        <end position="390"/>
    </location>
</feature>
<dbReference type="Gene3D" id="3.30.1010.10">
    <property type="entry name" value="Phosphatidylinositol 3-kinase Catalytic Subunit, Chain A, domain 4"/>
    <property type="match status" value="1"/>
</dbReference>
<evidence type="ECO:0000256" key="3">
    <source>
        <dbReference type="ARBA" id="ARBA00022679"/>
    </source>
</evidence>
<accession>A0A7S1KLL4</accession>
<dbReference type="PANTHER" id="PTHR10048">
    <property type="entry name" value="PHOSPHATIDYLINOSITOL KINASE"/>
    <property type="match status" value="1"/>
</dbReference>
<feature type="compositionally biased region" description="Polar residues" evidence="5">
    <location>
        <begin position="655"/>
        <end position="682"/>
    </location>
</feature>
<dbReference type="PROSITE" id="PS00915">
    <property type="entry name" value="PI3_4_KINASE_1"/>
    <property type="match status" value="1"/>
</dbReference>
<dbReference type="EMBL" id="HBGD01000718">
    <property type="protein sequence ID" value="CAD9077345.1"/>
    <property type="molecule type" value="Transcribed_RNA"/>
</dbReference>
<dbReference type="Gene3D" id="1.10.1070.11">
    <property type="entry name" value="Phosphatidylinositol 3-/4-kinase, catalytic domain"/>
    <property type="match status" value="1"/>
</dbReference>
<protein>
    <recommendedName>
        <fullName evidence="2">1-phosphatidylinositol 4-kinase</fullName>
        <ecNumber evidence="2">2.7.1.67</ecNumber>
    </recommendedName>
</protein>
<evidence type="ECO:0000259" key="7">
    <source>
        <dbReference type="PROSITE" id="PS51545"/>
    </source>
</evidence>
<dbReference type="PROSITE" id="PS00916">
    <property type="entry name" value="PI3_4_KINASE_2"/>
    <property type="match status" value="1"/>
</dbReference>
<dbReference type="Pfam" id="PF00454">
    <property type="entry name" value="PI3_PI4_kinase"/>
    <property type="match status" value="1"/>
</dbReference>
<dbReference type="GO" id="GO:0046854">
    <property type="term" value="P:phosphatidylinositol phosphate biosynthetic process"/>
    <property type="evidence" value="ECO:0007669"/>
    <property type="project" value="InterPro"/>
</dbReference>
<dbReference type="SUPFAM" id="SSF56112">
    <property type="entry name" value="Protein kinase-like (PK-like)"/>
    <property type="match status" value="1"/>
</dbReference>
<feature type="domain" description="PIK helical" evidence="7">
    <location>
        <begin position="1"/>
        <end position="121"/>
    </location>
</feature>
<keyword evidence="3" id="KW-0808">Transferase</keyword>
<dbReference type="GO" id="GO:0005737">
    <property type="term" value="C:cytoplasm"/>
    <property type="evidence" value="ECO:0007669"/>
    <property type="project" value="TreeGrafter"/>
</dbReference>
<dbReference type="InterPro" id="IPR015433">
    <property type="entry name" value="PI3/4_kinase"/>
</dbReference>
<evidence type="ECO:0000256" key="2">
    <source>
        <dbReference type="ARBA" id="ARBA00012169"/>
    </source>
</evidence>
<feature type="compositionally biased region" description="Low complexity" evidence="5">
    <location>
        <begin position="610"/>
        <end position="621"/>
    </location>
</feature>
<gene>
    <name evidence="8" type="ORF">PCOS0759_LOCUS576</name>
</gene>
<dbReference type="GO" id="GO:0048015">
    <property type="term" value="P:phosphatidylinositol-mediated signaling"/>
    <property type="evidence" value="ECO:0007669"/>
    <property type="project" value="TreeGrafter"/>
</dbReference>
<dbReference type="CDD" id="cd05168">
    <property type="entry name" value="PI4Kc_III_beta"/>
    <property type="match status" value="1"/>
</dbReference>
<feature type="compositionally biased region" description="Low complexity" evidence="5">
    <location>
        <begin position="503"/>
        <end position="530"/>
    </location>
</feature>
<feature type="compositionally biased region" description="Basic and acidic residues" evidence="5">
    <location>
        <begin position="481"/>
        <end position="500"/>
    </location>
</feature>
<dbReference type="SUPFAM" id="SSF48371">
    <property type="entry name" value="ARM repeat"/>
    <property type="match status" value="1"/>
</dbReference>
<evidence type="ECO:0000256" key="4">
    <source>
        <dbReference type="ARBA" id="ARBA00022777"/>
    </source>
</evidence>
<dbReference type="InterPro" id="IPR000403">
    <property type="entry name" value="PI3/4_kinase_cat_dom"/>
</dbReference>
<feature type="compositionally biased region" description="Low complexity" evidence="5">
    <location>
        <begin position="449"/>
        <end position="468"/>
    </location>
</feature>
<dbReference type="InterPro" id="IPR016024">
    <property type="entry name" value="ARM-type_fold"/>
</dbReference>
<feature type="region of interest" description="Disordered" evidence="5">
    <location>
        <begin position="438"/>
        <end position="637"/>
    </location>
</feature>
<reference evidence="8" key="1">
    <citation type="submission" date="2021-01" db="EMBL/GenBank/DDBJ databases">
        <authorList>
            <person name="Corre E."/>
            <person name="Pelletier E."/>
            <person name="Niang G."/>
            <person name="Scheremetjew M."/>
            <person name="Finn R."/>
            <person name="Kale V."/>
            <person name="Holt S."/>
            <person name="Cochrane G."/>
            <person name="Meng A."/>
            <person name="Brown T."/>
            <person name="Cohen L."/>
        </authorList>
    </citation>
    <scope>NUCLEOTIDE SEQUENCE</scope>
    <source>
        <strain evidence="8">WS</strain>
    </source>
</reference>
<proteinExistence type="predicted"/>
<dbReference type="PROSITE" id="PS51545">
    <property type="entry name" value="PIK_HELICAL"/>
    <property type="match status" value="1"/>
</dbReference>
<dbReference type="GO" id="GO:0016020">
    <property type="term" value="C:membrane"/>
    <property type="evidence" value="ECO:0007669"/>
    <property type="project" value="TreeGrafter"/>
</dbReference>
<evidence type="ECO:0000313" key="8">
    <source>
        <dbReference type="EMBL" id="CAD9077345.1"/>
    </source>
</evidence>
<dbReference type="InterPro" id="IPR011009">
    <property type="entry name" value="Kinase-like_dom_sf"/>
</dbReference>
<comment type="catalytic activity">
    <reaction evidence="1">
        <text>a 1,2-diacyl-sn-glycero-3-phospho-(1D-myo-inositol) + ATP = a 1,2-diacyl-sn-glycero-3-phospho-(1D-myo-inositol 4-phosphate) + ADP + H(+)</text>
        <dbReference type="Rhea" id="RHEA:19877"/>
        <dbReference type="ChEBI" id="CHEBI:15378"/>
        <dbReference type="ChEBI" id="CHEBI:30616"/>
        <dbReference type="ChEBI" id="CHEBI:57880"/>
        <dbReference type="ChEBI" id="CHEBI:58178"/>
        <dbReference type="ChEBI" id="CHEBI:456216"/>
        <dbReference type="EC" id="2.7.1.67"/>
    </reaction>
</comment>
<organism evidence="8">
    <name type="scientific">Percolomonas cosmopolitus</name>
    <dbReference type="NCBI Taxonomy" id="63605"/>
    <lineage>
        <taxon>Eukaryota</taxon>
        <taxon>Discoba</taxon>
        <taxon>Heterolobosea</taxon>
        <taxon>Tetramitia</taxon>
        <taxon>Eutetramitia</taxon>
        <taxon>Percolomonadidae</taxon>
        <taxon>Percolomonas</taxon>
    </lineage>
</organism>
<feature type="compositionally biased region" description="Polar residues" evidence="5">
    <location>
        <begin position="310"/>
        <end position="319"/>
    </location>
</feature>
<evidence type="ECO:0000256" key="5">
    <source>
        <dbReference type="SAM" id="MobiDB-lite"/>
    </source>
</evidence>
<dbReference type="InterPro" id="IPR018936">
    <property type="entry name" value="PI3/4_kinase_CS"/>
</dbReference>
<dbReference type="PANTHER" id="PTHR10048:SF22">
    <property type="entry name" value="PHOSPHATIDYLINOSITOL 4-KINASE BETA"/>
    <property type="match status" value="1"/>
</dbReference>
<dbReference type="SMART" id="SM00146">
    <property type="entry name" value="PI3Kc"/>
    <property type="match status" value="1"/>
</dbReference>
<dbReference type="FunFam" id="1.10.1070.11:FF:000016">
    <property type="entry name" value="PIK1p Phosphatidylinositol 4-kinase"/>
    <property type="match status" value="1"/>
</dbReference>
<feature type="region of interest" description="Disordered" evidence="5">
    <location>
        <begin position="655"/>
        <end position="701"/>
    </location>
</feature>
<feature type="compositionally biased region" description="Basic and acidic residues" evidence="5">
    <location>
        <begin position="567"/>
        <end position="577"/>
    </location>
</feature>
<evidence type="ECO:0000259" key="6">
    <source>
        <dbReference type="PROSITE" id="PS50290"/>
    </source>
</evidence>
<name>A0A7S1KLL4_9EUKA</name>
<feature type="domain" description="PI3K/PI4K catalytic" evidence="6">
    <location>
        <begin position="733"/>
        <end position="1009"/>
    </location>
</feature>
<keyword evidence="4" id="KW-0418">Kinase</keyword>
<dbReference type="PROSITE" id="PS50290">
    <property type="entry name" value="PI3_4_KINASE_3"/>
    <property type="match status" value="1"/>
</dbReference>
<dbReference type="InterPro" id="IPR001263">
    <property type="entry name" value="PI3K_accessory_dom"/>
</dbReference>
<dbReference type="GO" id="GO:0004430">
    <property type="term" value="F:1-phosphatidylinositol 4-kinase activity"/>
    <property type="evidence" value="ECO:0007669"/>
    <property type="project" value="UniProtKB-EC"/>
</dbReference>
<evidence type="ECO:0000256" key="1">
    <source>
        <dbReference type="ARBA" id="ARBA00001686"/>
    </source>
</evidence>
<sequence length="1027" mass="113728">MSSSSSQTPSIFELFPPHRTPSLTLLLHHLHSAQHPHVVPYLTNLLYSVPLFQIQPYIPQLLNIYLVRGQNETALERFLLDASLSDWMFGMVVYWESVAMSTQSALVGGALGSVNTALGTTSVLPSTSAPGAASTVAVASTSAPPVTMPSSPPLSNSVRMAHLAAAVEKAMLERCIPMQLGGKSGSFNASNSKPHRKVSPSPSSSQFPFIAHRNCFFHDQIYFVDFLTNLTRRLLIYPLGPMRSARLRLELRQFENSGATPHNIFWPLGSSRDIYERIVNVCVDECFALSTKERVPCLIFMEVIRDVSATNAEPPQGGTSVLMAGGNESVERGDGASSGDSSMKLAPSERSPSTAVNGGRKSRSSSFNRGGDSASGSGSSSNTSSTTSTSVPHQKSPLLKSLSDDAITQFYNNEEEYVESDALIVQAHTRSMSMNVEIGGGASRKTSHISHSQSSSSSSSGKSNPSASILSPLMRFPSEQAHFDKMKRIREEKKKTRQENDLTFSSASRTKSATSTPTTAESTSASLSTTHVLKTDDTQNANIRPPLNHTASQTNTEIDPDNMPPKDLAEEHHEQMHAGEGQVKSHVHPHTSYGSGDEEDDDSRIEYLNPPSVTSSHPSTPLQAGCEHDPTTPLSSISDHSALLHAPAPHQIESQIHSAGTSPHPSQSEAFDMQRSAQSHLHSSPPSSPSSPSSSHDNITFSKHYDSDDEFLIVDVPDMRKSLMDEVYGESWEDRRQRIREQSPYGKHAHWDLRSFIVKSNDDIRQEEFCMQLIRLFKKIWVEEKRIPVHVCDYAIFPTSSDSGLIETIRDAVSYDTLIKKFKGYTSLLDYFIAVYGGVESTEFRQAQRNFTESMAAYSVICYLLQIKDRHNGNIMLDREGRVVHIDFGFFLGSSPGNIHFENAPFKMTRAFAEVIAGTRDEPDKSDMYAYFRILVGCCFRAAVENKERIVNLVRSMIPTCFTYPCFEHVSDRNDIIRRLEERFHAHLSDGEIEAFLSKTIDDAYCAQRTKAYDWFQYQTNGLLYEV</sequence>
<feature type="region of interest" description="Disordered" evidence="5">
    <location>
        <begin position="310"/>
        <end position="400"/>
    </location>
</feature>
<dbReference type="AlphaFoldDB" id="A0A7S1KLL4"/>
<dbReference type="InterPro" id="IPR036940">
    <property type="entry name" value="PI3/4_kinase_cat_sf"/>
</dbReference>
<dbReference type="InterPro" id="IPR057754">
    <property type="entry name" value="PI4-kinase_beta/PIK1_cat"/>
</dbReference>
<dbReference type="EC" id="2.7.1.67" evidence="2"/>